<dbReference type="PRINTS" id="PR00368">
    <property type="entry name" value="FADPNR"/>
</dbReference>
<organism evidence="6 7">
    <name type="scientific">Paenibacillus faecis</name>
    <dbReference type="NCBI Taxonomy" id="862114"/>
    <lineage>
        <taxon>Bacteria</taxon>
        <taxon>Bacillati</taxon>
        <taxon>Bacillota</taxon>
        <taxon>Bacilli</taxon>
        <taxon>Bacillales</taxon>
        <taxon>Paenibacillaceae</taxon>
        <taxon>Paenibacillus</taxon>
    </lineage>
</organism>
<evidence type="ECO:0000256" key="1">
    <source>
        <dbReference type="ARBA" id="ARBA00001974"/>
    </source>
</evidence>
<dbReference type="SUPFAM" id="SSF51905">
    <property type="entry name" value="FAD/NAD(P)-binding domain"/>
    <property type="match status" value="1"/>
</dbReference>
<proteinExistence type="predicted"/>
<sequence>MMKIYDVGIIGGGPAGLSAALVLGRARRSVLLLDEGKPRNRVTREAHGFLTRDGIAPAEFRRIAAEQLGRYPSIELVEERAEGVSGDDGRFEITSAQGNVYRVRKLLFATGKRDLPLEISGLSEIYGKSAFVCPFCDGWELRDKPLVLIAAGERALHMAKLLTGWTDQTILCSNGPSGLNATERDELGRHRIPLWEAPIRQIESAGGQVERVLLEDGTSVSCEGIFFAPKLEPGSELPRSIGCEMTEAGTVIVSDDFGRTRVPGVFSAGDAATEMHQAIRAASMGSAAAAGIHMELVNEAWNRLA</sequence>
<evidence type="ECO:0000313" key="6">
    <source>
        <dbReference type="EMBL" id="TYA14954.1"/>
    </source>
</evidence>
<dbReference type="RefSeq" id="WP_148450547.1">
    <property type="nucleotide sequence ID" value="NZ_VSDO01000001.1"/>
</dbReference>
<comment type="subunit">
    <text evidence="2">Homodimer.</text>
</comment>
<name>A0A5D0D062_9BACL</name>
<keyword evidence="7" id="KW-1185">Reference proteome</keyword>
<comment type="caution">
    <text evidence="6">The sequence shown here is derived from an EMBL/GenBank/DDBJ whole genome shotgun (WGS) entry which is preliminary data.</text>
</comment>
<dbReference type="AlphaFoldDB" id="A0A5D0D062"/>
<evidence type="ECO:0000256" key="2">
    <source>
        <dbReference type="ARBA" id="ARBA00011738"/>
    </source>
</evidence>
<dbReference type="InterPro" id="IPR036188">
    <property type="entry name" value="FAD/NAD-bd_sf"/>
</dbReference>
<dbReference type="Proteomes" id="UP000325218">
    <property type="component" value="Unassembled WGS sequence"/>
</dbReference>
<reference evidence="6 7" key="1">
    <citation type="submission" date="2019-08" db="EMBL/GenBank/DDBJ databases">
        <title>Genome sequencing of Paenibacillus faecis DSM 23593(T).</title>
        <authorList>
            <person name="Kook J.-K."/>
            <person name="Park S.-N."/>
            <person name="Lim Y.K."/>
        </authorList>
    </citation>
    <scope>NUCLEOTIDE SEQUENCE [LARGE SCALE GENOMIC DNA]</scope>
    <source>
        <strain evidence="6 7">DSM 23593</strain>
    </source>
</reference>
<dbReference type="Pfam" id="PF07992">
    <property type="entry name" value="Pyr_redox_2"/>
    <property type="match status" value="1"/>
</dbReference>
<dbReference type="EMBL" id="VSDO01000001">
    <property type="protein sequence ID" value="TYA14954.1"/>
    <property type="molecule type" value="Genomic_DNA"/>
</dbReference>
<evidence type="ECO:0000259" key="5">
    <source>
        <dbReference type="Pfam" id="PF07992"/>
    </source>
</evidence>
<keyword evidence="4" id="KW-0560">Oxidoreductase</keyword>
<dbReference type="PRINTS" id="PR00469">
    <property type="entry name" value="PNDRDTASEII"/>
</dbReference>
<dbReference type="InterPro" id="IPR050097">
    <property type="entry name" value="Ferredoxin-NADP_redctase_2"/>
</dbReference>
<evidence type="ECO:0000256" key="3">
    <source>
        <dbReference type="ARBA" id="ARBA00022630"/>
    </source>
</evidence>
<evidence type="ECO:0000313" key="7">
    <source>
        <dbReference type="Proteomes" id="UP000325218"/>
    </source>
</evidence>
<dbReference type="InterPro" id="IPR023753">
    <property type="entry name" value="FAD/NAD-binding_dom"/>
</dbReference>
<gene>
    <name evidence="6" type="ORF">FRY98_04625</name>
</gene>
<dbReference type="PANTHER" id="PTHR48105">
    <property type="entry name" value="THIOREDOXIN REDUCTASE 1-RELATED-RELATED"/>
    <property type="match status" value="1"/>
</dbReference>
<evidence type="ECO:0000256" key="4">
    <source>
        <dbReference type="ARBA" id="ARBA00023002"/>
    </source>
</evidence>
<keyword evidence="3" id="KW-0285">Flavoprotein</keyword>
<dbReference type="OrthoDB" id="9806179at2"/>
<comment type="cofactor">
    <cofactor evidence="1">
        <name>FAD</name>
        <dbReference type="ChEBI" id="CHEBI:57692"/>
    </cofactor>
</comment>
<protein>
    <submittedName>
        <fullName evidence="6">NAD(P)/FAD-dependent oxidoreductase</fullName>
    </submittedName>
</protein>
<accession>A0A5D0D062</accession>
<dbReference type="GO" id="GO:0016491">
    <property type="term" value="F:oxidoreductase activity"/>
    <property type="evidence" value="ECO:0007669"/>
    <property type="project" value="UniProtKB-KW"/>
</dbReference>
<dbReference type="Gene3D" id="3.50.50.60">
    <property type="entry name" value="FAD/NAD(P)-binding domain"/>
    <property type="match status" value="2"/>
</dbReference>
<feature type="domain" description="FAD/NAD(P)-binding" evidence="5">
    <location>
        <begin position="5"/>
        <end position="285"/>
    </location>
</feature>